<dbReference type="Gene3D" id="1.10.443.10">
    <property type="entry name" value="Intergrase catalytic core"/>
    <property type="match status" value="1"/>
</dbReference>
<dbReference type="Pfam" id="PF00589">
    <property type="entry name" value="Phage_integrase"/>
    <property type="match status" value="1"/>
</dbReference>
<protein>
    <submittedName>
        <fullName evidence="10">Integrase family protein</fullName>
    </submittedName>
</protein>
<dbReference type="InterPro" id="IPR013762">
    <property type="entry name" value="Integrase-like_cat_sf"/>
</dbReference>
<organism evidence="10 11">
    <name type="scientific">Lachnoclostridium phytofermentans (strain ATCC 700394 / DSM 18823 / ISDg)</name>
    <name type="common">Clostridium phytofermentans</name>
    <dbReference type="NCBI Taxonomy" id="357809"/>
    <lineage>
        <taxon>Bacteria</taxon>
        <taxon>Bacillati</taxon>
        <taxon>Bacillota</taxon>
        <taxon>Clostridia</taxon>
        <taxon>Lachnospirales</taxon>
        <taxon>Lachnospiraceae</taxon>
    </lineage>
</organism>
<dbReference type="Pfam" id="PF14659">
    <property type="entry name" value="Phage_int_SAM_3"/>
    <property type="match status" value="1"/>
</dbReference>
<dbReference type="InterPro" id="IPR002104">
    <property type="entry name" value="Integrase_catalytic"/>
</dbReference>
<dbReference type="PANTHER" id="PTHR30349:SF91">
    <property type="entry name" value="INTA PROTEIN"/>
    <property type="match status" value="1"/>
</dbReference>
<dbReference type="PANTHER" id="PTHR30349">
    <property type="entry name" value="PHAGE INTEGRASE-RELATED"/>
    <property type="match status" value="1"/>
</dbReference>
<feature type="domain" description="Tyr recombinase" evidence="8">
    <location>
        <begin position="216"/>
        <end position="437"/>
    </location>
</feature>
<keyword evidence="3" id="KW-0229">DNA integration</keyword>
<dbReference type="SUPFAM" id="SSF56349">
    <property type="entry name" value="DNA breaking-rejoining enzymes"/>
    <property type="match status" value="1"/>
</dbReference>
<evidence type="ECO:0000256" key="6">
    <source>
        <dbReference type="PROSITE-ProRule" id="PRU01248"/>
    </source>
</evidence>
<evidence type="ECO:0000256" key="2">
    <source>
        <dbReference type="ARBA" id="ARBA00008857"/>
    </source>
</evidence>
<dbReference type="EMBL" id="CP000885">
    <property type="protein sequence ID" value="ABX43857.1"/>
    <property type="molecule type" value="Genomic_DNA"/>
</dbReference>
<dbReference type="Proteomes" id="UP000000370">
    <property type="component" value="Chromosome"/>
</dbReference>
<dbReference type="InterPro" id="IPR010998">
    <property type="entry name" value="Integrase_recombinase_N"/>
</dbReference>
<keyword evidence="5" id="KW-0233">DNA recombination</keyword>
<evidence type="ECO:0000256" key="5">
    <source>
        <dbReference type="ARBA" id="ARBA00023172"/>
    </source>
</evidence>
<feature type="region of interest" description="Disordered" evidence="7">
    <location>
        <begin position="30"/>
        <end position="51"/>
    </location>
</feature>
<gene>
    <name evidence="10" type="ordered locus">Cphy_3508</name>
</gene>
<accession>A9KI10</accession>
<evidence type="ECO:0000256" key="7">
    <source>
        <dbReference type="SAM" id="MobiDB-lite"/>
    </source>
</evidence>
<evidence type="ECO:0000313" key="10">
    <source>
        <dbReference type="EMBL" id="ABX43857.1"/>
    </source>
</evidence>
<dbReference type="InterPro" id="IPR004107">
    <property type="entry name" value="Integrase_SAM-like_N"/>
</dbReference>
<dbReference type="PROSITE" id="PS51898">
    <property type="entry name" value="TYR_RECOMBINASE"/>
    <property type="match status" value="1"/>
</dbReference>
<evidence type="ECO:0000256" key="1">
    <source>
        <dbReference type="ARBA" id="ARBA00003283"/>
    </source>
</evidence>
<proteinExistence type="inferred from homology"/>
<reference evidence="11" key="1">
    <citation type="submission" date="2007-11" db="EMBL/GenBank/DDBJ databases">
        <title>Complete genome sequence of Clostridium phytofermentans ISDg.</title>
        <authorList>
            <person name="Leschine S.B."/>
            <person name="Warnick T.A."/>
            <person name="Blanchard J.L."/>
            <person name="Schnell D.J."/>
            <person name="Petit E.L."/>
            <person name="LaTouf W.G."/>
            <person name="Copeland A."/>
            <person name="Lucas S."/>
            <person name="Lapidus A."/>
            <person name="Barry K."/>
            <person name="Glavina del Rio T."/>
            <person name="Dalin E."/>
            <person name="Tice H."/>
            <person name="Pitluck S."/>
            <person name="Kiss H."/>
            <person name="Brettin T."/>
            <person name="Bruce D."/>
            <person name="Detter J.C."/>
            <person name="Han C."/>
            <person name="Kuske C."/>
            <person name="Schmutz J."/>
            <person name="Larimer F."/>
            <person name="Land M."/>
            <person name="Hauser L."/>
            <person name="Kyrpides N."/>
            <person name="Kim E.A."/>
            <person name="Richardson P."/>
        </authorList>
    </citation>
    <scope>NUCLEOTIDE SEQUENCE [LARGE SCALE GENOMIC DNA]</scope>
    <source>
        <strain evidence="11">ATCC 700394 / DSM 18823 / ISDg</strain>
    </source>
</reference>
<evidence type="ECO:0000313" key="11">
    <source>
        <dbReference type="Proteomes" id="UP000000370"/>
    </source>
</evidence>
<comment type="similarity">
    <text evidence="2">Belongs to the 'phage' integrase family.</text>
</comment>
<evidence type="ECO:0000259" key="9">
    <source>
        <dbReference type="PROSITE" id="PS51900"/>
    </source>
</evidence>
<dbReference type="Gene3D" id="1.10.150.130">
    <property type="match status" value="1"/>
</dbReference>
<dbReference type="InterPro" id="IPR044068">
    <property type="entry name" value="CB"/>
</dbReference>
<keyword evidence="11" id="KW-1185">Reference proteome</keyword>
<dbReference type="RefSeq" id="WP_012201505.1">
    <property type="nucleotide sequence ID" value="NC_010001.1"/>
</dbReference>
<dbReference type="HOGENOM" id="CLU_027562_17_1_9"/>
<dbReference type="GO" id="GO:0015074">
    <property type="term" value="P:DNA integration"/>
    <property type="evidence" value="ECO:0007669"/>
    <property type="project" value="UniProtKB-KW"/>
</dbReference>
<dbReference type="GO" id="GO:0003677">
    <property type="term" value="F:DNA binding"/>
    <property type="evidence" value="ECO:0007669"/>
    <property type="project" value="UniProtKB-UniRule"/>
</dbReference>
<name>A9KI10_LACP7</name>
<sequence>MEEGVEKVQMRKKEELKKMERKLGVESLQGNKEVLNKKESKKEIKKEQNEKKSLNLPKGITRCSDGRYQARYTYEGHRYCLYGRDVKELEERLNNAKYEIQHGIYAKEERISLNAWYETWINEYKSMTVKQGTVESYECMYLYYVKPELGKRLIKDIRGEHIQKLYNDLSRNGYSKSTISLIHVLLGAMFKQALKNELIKKNPVDFTTLPRAERKKERRVLTLKEQEILLKEITGHELEPVVRLSLATGLRVGEVTGLEWCDVDFNKKEVTVRGTLKCTRKGMEYYKDTPKTDKSTRSIPLLDNMELMLKRYRIIQKEHKLSMGIDWKPIEGLEDLVFLREDGKPFSGQHIRQQLVHIVDGINEKYYSKKSIRQEKLLEEKFDYFTPHALRHTFATRALENGIPPKVVQEILGHSSITMTLDLYTHVLPQTKAQEMKKLESLI</sequence>
<dbReference type="STRING" id="357809.Cphy_3508"/>
<dbReference type="GO" id="GO:0006310">
    <property type="term" value="P:DNA recombination"/>
    <property type="evidence" value="ECO:0007669"/>
    <property type="project" value="UniProtKB-KW"/>
</dbReference>
<feature type="domain" description="Core-binding (CB)" evidence="9">
    <location>
        <begin position="111"/>
        <end position="194"/>
    </location>
</feature>
<dbReference type="KEGG" id="cpy:Cphy_3508"/>
<dbReference type="CDD" id="cd01189">
    <property type="entry name" value="INT_ICEBs1_C_like"/>
    <property type="match status" value="1"/>
</dbReference>
<comment type="function">
    <text evidence="1">Site-specific tyrosine recombinase, which acts by catalyzing the cutting and rejoining of the recombining DNA molecules.</text>
</comment>
<feature type="compositionally biased region" description="Basic and acidic residues" evidence="7">
    <location>
        <begin position="34"/>
        <end position="51"/>
    </location>
</feature>
<dbReference type="eggNOG" id="COG0582">
    <property type="taxonomic scope" value="Bacteria"/>
</dbReference>
<dbReference type="PROSITE" id="PS51900">
    <property type="entry name" value="CB"/>
    <property type="match status" value="1"/>
</dbReference>
<keyword evidence="4 6" id="KW-0238">DNA-binding</keyword>
<dbReference type="InterPro" id="IPR011010">
    <property type="entry name" value="DNA_brk_join_enz"/>
</dbReference>
<dbReference type="InterPro" id="IPR050090">
    <property type="entry name" value="Tyrosine_recombinase_XerCD"/>
</dbReference>
<evidence type="ECO:0000256" key="4">
    <source>
        <dbReference type="ARBA" id="ARBA00023125"/>
    </source>
</evidence>
<evidence type="ECO:0000259" key="8">
    <source>
        <dbReference type="PROSITE" id="PS51898"/>
    </source>
</evidence>
<dbReference type="OrthoDB" id="111144at2"/>
<dbReference type="AlphaFoldDB" id="A9KI10"/>
<evidence type="ECO:0000256" key="3">
    <source>
        <dbReference type="ARBA" id="ARBA00022908"/>
    </source>
</evidence>